<dbReference type="EMBL" id="BMZM01000002">
    <property type="protein sequence ID" value="GHC24354.1"/>
    <property type="molecule type" value="Genomic_DNA"/>
</dbReference>
<evidence type="ECO:0000313" key="1">
    <source>
        <dbReference type="EMBL" id="GHC24354.1"/>
    </source>
</evidence>
<accession>A0ABQ3FH94</accession>
<dbReference type="Proteomes" id="UP000604243">
    <property type="component" value="Unassembled WGS sequence"/>
</dbReference>
<name>A0ABQ3FH94_9GAMM</name>
<keyword evidence="2" id="KW-1185">Reference proteome</keyword>
<reference evidence="2" key="1">
    <citation type="journal article" date="2019" name="Int. J. Syst. Evol. Microbiol.">
        <title>The Global Catalogue of Microorganisms (GCM) 10K type strain sequencing project: providing services to taxonomists for standard genome sequencing and annotation.</title>
        <authorList>
            <consortium name="The Broad Institute Genomics Platform"/>
            <consortium name="The Broad Institute Genome Sequencing Center for Infectious Disease"/>
            <person name="Wu L."/>
            <person name="Ma J."/>
        </authorList>
    </citation>
    <scope>NUCLEOTIDE SEQUENCE [LARGE SCALE GENOMIC DNA]</scope>
    <source>
        <strain evidence="2">KCTC 42082</strain>
    </source>
</reference>
<comment type="caution">
    <text evidence="1">The sequence shown here is derived from an EMBL/GenBank/DDBJ whole genome shotgun (WGS) entry which is preliminary data.</text>
</comment>
<protein>
    <submittedName>
        <fullName evidence="1">Uncharacterized protein</fullName>
    </submittedName>
</protein>
<proteinExistence type="predicted"/>
<organism evidence="1 2">
    <name type="scientific">Kushneria pakistanensis</name>
    <dbReference type="NCBI Taxonomy" id="1508770"/>
    <lineage>
        <taxon>Bacteria</taxon>
        <taxon>Pseudomonadati</taxon>
        <taxon>Pseudomonadota</taxon>
        <taxon>Gammaproteobacteria</taxon>
        <taxon>Oceanospirillales</taxon>
        <taxon>Halomonadaceae</taxon>
        <taxon>Kushneria</taxon>
    </lineage>
</organism>
<gene>
    <name evidence="1" type="ORF">GCM10010082_16130</name>
</gene>
<dbReference type="RefSeq" id="WP_189516922.1">
    <property type="nucleotide sequence ID" value="NZ_BMZM01000002.1"/>
</dbReference>
<sequence length="59" mass="6380">MVNHAIIGEVVGITVASEGKGTLPSTPAIYQVEGFHYETLRHVDSHKKARTTECGTGER</sequence>
<evidence type="ECO:0000313" key="2">
    <source>
        <dbReference type="Proteomes" id="UP000604243"/>
    </source>
</evidence>